<evidence type="ECO:0000313" key="11">
    <source>
        <dbReference type="EMBL" id="GGF90755.1"/>
    </source>
</evidence>
<organism evidence="11 12">
    <name type="scientific">Paenibacillus abyssi</name>
    <dbReference type="NCBI Taxonomy" id="1340531"/>
    <lineage>
        <taxon>Bacteria</taxon>
        <taxon>Bacillati</taxon>
        <taxon>Bacillota</taxon>
        <taxon>Bacilli</taxon>
        <taxon>Bacillales</taxon>
        <taxon>Paenibacillaceae</taxon>
        <taxon>Paenibacillus</taxon>
    </lineage>
</organism>
<dbReference type="CDD" id="cd00383">
    <property type="entry name" value="trans_reg_C"/>
    <property type="match status" value="1"/>
</dbReference>
<evidence type="ECO:0000256" key="5">
    <source>
        <dbReference type="ARBA" id="ARBA00023125"/>
    </source>
</evidence>
<dbReference type="GO" id="GO:0000156">
    <property type="term" value="F:phosphorelay response regulator activity"/>
    <property type="evidence" value="ECO:0007669"/>
    <property type="project" value="TreeGrafter"/>
</dbReference>
<dbReference type="SUPFAM" id="SSF46894">
    <property type="entry name" value="C-terminal effector domain of the bipartite response regulators"/>
    <property type="match status" value="1"/>
</dbReference>
<dbReference type="PROSITE" id="PS51755">
    <property type="entry name" value="OMPR_PHOB"/>
    <property type="match status" value="1"/>
</dbReference>
<dbReference type="GO" id="GO:0005829">
    <property type="term" value="C:cytosol"/>
    <property type="evidence" value="ECO:0007669"/>
    <property type="project" value="TreeGrafter"/>
</dbReference>
<evidence type="ECO:0000256" key="4">
    <source>
        <dbReference type="ARBA" id="ARBA00023015"/>
    </source>
</evidence>
<dbReference type="SMART" id="SM00448">
    <property type="entry name" value="REC"/>
    <property type="match status" value="1"/>
</dbReference>
<dbReference type="RefSeq" id="WP_188528683.1">
    <property type="nucleotide sequence ID" value="NZ_BMGR01000001.1"/>
</dbReference>
<dbReference type="InterPro" id="IPR001867">
    <property type="entry name" value="OmpR/PhoB-type_DNA-bd"/>
</dbReference>
<evidence type="ECO:0000313" key="12">
    <source>
        <dbReference type="Proteomes" id="UP000644756"/>
    </source>
</evidence>
<comment type="caution">
    <text evidence="11">The sequence shown here is derived from an EMBL/GenBank/DDBJ whole genome shotgun (WGS) entry which is preliminary data.</text>
</comment>
<dbReference type="GO" id="GO:0000976">
    <property type="term" value="F:transcription cis-regulatory region binding"/>
    <property type="evidence" value="ECO:0007669"/>
    <property type="project" value="TreeGrafter"/>
</dbReference>
<evidence type="ECO:0000256" key="1">
    <source>
        <dbReference type="ARBA" id="ARBA00004496"/>
    </source>
</evidence>
<reference evidence="11" key="2">
    <citation type="submission" date="2020-09" db="EMBL/GenBank/DDBJ databases">
        <authorList>
            <person name="Sun Q."/>
            <person name="Zhou Y."/>
        </authorList>
    </citation>
    <scope>NUCLEOTIDE SEQUENCE</scope>
    <source>
        <strain evidence="11">CGMCC 1.12987</strain>
    </source>
</reference>
<evidence type="ECO:0000259" key="10">
    <source>
        <dbReference type="PROSITE" id="PS51755"/>
    </source>
</evidence>
<feature type="domain" description="OmpR/PhoB-type" evidence="10">
    <location>
        <begin position="134"/>
        <end position="234"/>
    </location>
</feature>
<gene>
    <name evidence="11" type="ORF">GCM10010916_05120</name>
</gene>
<evidence type="ECO:0000256" key="2">
    <source>
        <dbReference type="ARBA" id="ARBA00022553"/>
    </source>
</evidence>
<evidence type="ECO:0000259" key="9">
    <source>
        <dbReference type="PROSITE" id="PS50110"/>
    </source>
</evidence>
<dbReference type="Gene3D" id="6.10.250.690">
    <property type="match status" value="1"/>
</dbReference>
<dbReference type="AlphaFoldDB" id="A0A917FN68"/>
<evidence type="ECO:0000256" key="6">
    <source>
        <dbReference type="ARBA" id="ARBA00023163"/>
    </source>
</evidence>
<proteinExistence type="predicted"/>
<dbReference type="Gene3D" id="3.40.50.2300">
    <property type="match status" value="1"/>
</dbReference>
<dbReference type="InterPro" id="IPR016032">
    <property type="entry name" value="Sig_transdc_resp-reg_C-effctor"/>
</dbReference>
<evidence type="ECO:0000256" key="7">
    <source>
        <dbReference type="PROSITE-ProRule" id="PRU00169"/>
    </source>
</evidence>
<name>A0A917FN68_9BACL</name>
<dbReference type="CDD" id="cd17574">
    <property type="entry name" value="REC_OmpR"/>
    <property type="match status" value="1"/>
</dbReference>
<reference evidence="11" key="1">
    <citation type="journal article" date="2014" name="Int. J. Syst. Evol. Microbiol.">
        <title>Complete genome sequence of Corynebacterium casei LMG S-19264T (=DSM 44701T), isolated from a smear-ripened cheese.</title>
        <authorList>
            <consortium name="US DOE Joint Genome Institute (JGI-PGF)"/>
            <person name="Walter F."/>
            <person name="Albersmeier A."/>
            <person name="Kalinowski J."/>
            <person name="Ruckert C."/>
        </authorList>
    </citation>
    <scope>NUCLEOTIDE SEQUENCE</scope>
    <source>
        <strain evidence="11">CGMCC 1.12987</strain>
    </source>
</reference>
<keyword evidence="6" id="KW-0804">Transcription</keyword>
<comment type="subcellular location">
    <subcellularLocation>
        <location evidence="1">Cytoplasm</location>
    </subcellularLocation>
</comment>
<dbReference type="GO" id="GO:0032993">
    <property type="term" value="C:protein-DNA complex"/>
    <property type="evidence" value="ECO:0007669"/>
    <property type="project" value="TreeGrafter"/>
</dbReference>
<keyword evidence="5 8" id="KW-0238">DNA-binding</keyword>
<feature type="domain" description="Response regulatory" evidence="9">
    <location>
        <begin position="5"/>
        <end position="118"/>
    </location>
</feature>
<dbReference type="GO" id="GO:0006355">
    <property type="term" value="P:regulation of DNA-templated transcription"/>
    <property type="evidence" value="ECO:0007669"/>
    <property type="project" value="InterPro"/>
</dbReference>
<sequence>MKEQRILIVDDEEPMRELLMLYLKADGYTADAISNSEDVLLKMQQTSYDLVLLDVMMPIMDGFEVCRAIRASYTTPVIMITARERTIDKVEGLRIGADDYITKPFEQQELLARIESIFRRERFLQDDRQLKKPNQLLIYKGLTLNLATHRAMVHSKELALTPKEYAILKLFLSNKGRIFHRDDILELIWKTAYVNDDRTVDTHIKNLREKLSKAGLPGQEVIKTVWGTGYICHESS</sequence>
<dbReference type="PANTHER" id="PTHR48111">
    <property type="entry name" value="REGULATOR OF RPOS"/>
    <property type="match status" value="1"/>
</dbReference>
<dbReference type="Pfam" id="PF00072">
    <property type="entry name" value="Response_reg"/>
    <property type="match status" value="1"/>
</dbReference>
<dbReference type="InterPro" id="IPR011006">
    <property type="entry name" value="CheY-like_superfamily"/>
</dbReference>
<dbReference type="Proteomes" id="UP000644756">
    <property type="component" value="Unassembled WGS sequence"/>
</dbReference>
<dbReference type="InterPro" id="IPR036388">
    <property type="entry name" value="WH-like_DNA-bd_sf"/>
</dbReference>
<evidence type="ECO:0000256" key="8">
    <source>
        <dbReference type="PROSITE-ProRule" id="PRU01091"/>
    </source>
</evidence>
<dbReference type="EMBL" id="BMGR01000001">
    <property type="protein sequence ID" value="GGF90755.1"/>
    <property type="molecule type" value="Genomic_DNA"/>
</dbReference>
<dbReference type="InterPro" id="IPR039420">
    <property type="entry name" value="WalR-like"/>
</dbReference>
<dbReference type="PROSITE" id="PS50110">
    <property type="entry name" value="RESPONSE_REGULATORY"/>
    <property type="match status" value="1"/>
</dbReference>
<dbReference type="SUPFAM" id="SSF52172">
    <property type="entry name" value="CheY-like"/>
    <property type="match status" value="1"/>
</dbReference>
<feature type="modified residue" description="4-aspartylphosphate" evidence="7">
    <location>
        <position position="54"/>
    </location>
</feature>
<keyword evidence="4" id="KW-0805">Transcription regulation</keyword>
<evidence type="ECO:0000256" key="3">
    <source>
        <dbReference type="ARBA" id="ARBA00023012"/>
    </source>
</evidence>
<dbReference type="InterPro" id="IPR001789">
    <property type="entry name" value="Sig_transdc_resp-reg_receiver"/>
</dbReference>
<dbReference type="FunFam" id="1.10.10.10:FF:000018">
    <property type="entry name" value="DNA-binding response regulator ResD"/>
    <property type="match status" value="1"/>
</dbReference>
<dbReference type="SMART" id="SM00862">
    <property type="entry name" value="Trans_reg_C"/>
    <property type="match status" value="1"/>
</dbReference>
<dbReference type="PANTHER" id="PTHR48111:SF73">
    <property type="entry name" value="ALKALINE PHOSPHATASE SYNTHESIS TRANSCRIPTIONAL REGULATORY PROTEIN PHOP"/>
    <property type="match status" value="1"/>
</dbReference>
<feature type="DNA-binding region" description="OmpR/PhoB-type" evidence="8">
    <location>
        <begin position="134"/>
        <end position="234"/>
    </location>
</feature>
<dbReference type="Pfam" id="PF00486">
    <property type="entry name" value="Trans_reg_C"/>
    <property type="match status" value="1"/>
</dbReference>
<keyword evidence="2 7" id="KW-0597">Phosphoprotein</keyword>
<keyword evidence="3" id="KW-0902">Two-component regulatory system</keyword>
<dbReference type="FunFam" id="3.40.50.2300:FF:000001">
    <property type="entry name" value="DNA-binding response regulator PhoB"/>
    <property type="match status" value="1"/>
</dbReference>
<accession>A0A917FN68</accession>
<dbReference type="Gene3D" id="1.10.10.10">
    <property type="entry name" value="Winged helix-like DNA-binding domain superfamily/Winged helix DNA-binding domain"/>
    <property type="match status" value="1"/>
</dbReference>
<protein>
    <submittedName>
        <fullName evidence="11">DNA-binding response regulator</fullName>
    </submittedName>
</protein>
<keyword evidence="12" id="KW-1185">Reference proteome</keyword>